<dbReference type="WBParaSite" id="SCUD_0000811801-mRNA-1">
    <property type="protein sequence ID" value="SCUD_0000811801-mRNA-1"/>
    <property type="gene ID" value="SCUD_0000811801"/>
</dbReference>
<dbReference type="Proteomes" id="UP000279833">
    <property type="component" value="Unassembled WGS sequence"/>
</dbReference>
<proteinExistence type="predicted"/>
<evidence type="ECO:0000313" key="1">
    <source>
        <dbReference type="EMBL" id="VDP29316.1"/>
    </source>
</evidence>
<dbReference type="AlphaFoldDB" id="A0A183JZG0"/>
<dbReference type="EMBL" id="UZAK01032608">
    <property type="protein sequence ID" value="VDP29316.1"/>
    <property type="molecule type" value="Genomic_DNA"/>
</dbReference>
<reference evidence="1 2" key="2">
    <citation type="submission" date="2018-11" db="EMBL/GenBank/DDBJ databases">
        <authorList>
            <consortium name="Pathogen Informatics"/>
        </authorList>
    </citation>
    <scope>NUCLEOTIDE SEQUENCE [LARGE SCALE GENOMIC DNA]</scope>
    <source>
        <strain evidence="1">Dakar</strain>
        <strain evidence="2">Dakar, Senegal</strain>
    </source>
</reference>
<organism evidence="3">
    <name type="scientific">Schistosoma curassoni</name>
    <dbReference type="NCBI Taxonomy" id="6186"/>
    <lineage>
        <taxon>Eukaryota</taxon>
        <taxon>Metazoa</taxon>
        <taxon>Spiralia</taxon>
        <taxon>Lophotrochozoa</taxon>
        <taxon>Platyhelminthes</taxon>
        <taxon>Trematoda</taxon>
        <taxon>Digenea</taxon>
        <taxon>Strigeidida</taxon>
        <taxon>Schistosomatoidea</taxon>
        <taxon>Schistosomatidae</taxon>
        <taxon>Schistosoma</taxon>
    </lineage>
</organism>
<evidence type="ECO:0000313" key="2">
    <source>
        <dbReference type="Proteomes" id="UP000279833"/>
    </source>
</evidence>
<name>A0A183JZG0_9TREM</name>
<keyword evidence="2" id="KW-1185">Reference proteome</keyword>
<dbReference type="STRING" id="6186.A0A183JZG0"/>
<protein>
    <submittedName>
        <fullName evidence="3">DDE_Tnp_ISL3 domain-containing protein</fullName>
    </submittedName>
</protein>
<gene>
    <name evidence="1" type="ORF">SCUD_LOCUS8118</name>
</gene>
<evidence type="ECO:0000313" key="3">
    <source>
        <dbReference type="WBParaSite" id="SCUD_0000811801-mRNA-1"/>
    </source>
</evidence>
<accession>A0A183JZG0</accession>
<reference evidence="3" key="1">
    <citation type="submission" date="2016-06" db="UniProtKB">
        <authorList>
            <consortium name="WormBaseParasite"/>
        </authorList>
    </citation>
    <scope>IDENTIFICATION</scope>
</reference>
<sequence length="173" mass="19991">MLLYSDHEDENVPHAQRVAVMSSKEARNTLVVWESHGSRIMKAPLETKKEGITMNVIQCYAPKNDSNDDNKDQFYDRLQSIVAKCSSLCINRPQHTQSIIDEQGGSYANLKTTIGKARTTFPQLWTTWNSKQLSTSQHQIRNLQYERQDSQFYCTELKHGELPQPSSKMYMYL</sequence>